<organism evidence="2 3">
    <name type="scientific">Acer negundo</name>
    <name type="common">Box elder</name>
    <dbReference type="NCBI Taxonomy" id="4023"/>
    <lineage>
        <taxon>Eukaryota</taxon>
        <taxon>Viridiplantae</taxon>
        <taxon>Streptophyta</taxon>
        <taxon>Embryophyta</taxon>
        <taxon>Tracheophyta</taxon>
        <taxon>Spermatophyta</taxon>
        <taxon>Magnoliopsida</taxon>
        <taxon>eudicotyledons</taxon>
        <taxon>Gunneridae</taxon>
        <taxon>Pentapetalae</taxon>
        <taxon>rosids</taxon>
        <taxon>malvids</taxon>
        <taxon>Sapindales</taxon>
        <taxon>Sapindaceae</taxon>
        <taxon>Hippocastanoideae</taxon>
        <taxon>Acereae</taxon>
        <taxon>Acer</taxon>
    </lineage>
</organism>
<evidence type="ECO:0000256" key="1">
    <source>
        <dbReference type="SAM" id="MobiDB-lite"/>
    </source>
</evidence>
<dbReference type="AlphaFoldDB" id="A0AAD5IMD4"/>
<protein>
    <submittedName>
        <fullName evidence="2">Uncharacterized protein</fullName>
    </submittedName>
</protein>
<name>A0AAD5IMD4_ACENE</name>
<accession>A0AAD5IMD4</accession>
<sequence>MLQGEKRSKRADDREMDRKRRKGEEVEGGQTVTEDEVEEFLRFLGEYRKGNRFTSLNLEKRLNKADAASNLDT</sequence>
<dbReference type="EMBL" id="JAJSOW010000104">
    <property type="protein sequence ID" value="KAI9169552.1"/>
    <property type="molecule type" value="Genomic_DNA"/>
</dbReference>
<feature type="region of interest" description="Disordered" evidence="1">
    <location>
        <begin position="1"/>
        <end position="32"/>
    </location>
</feature>
<feature type="compositionally biased region" description="Basic and acidic residues" evidence="1">
    <location>
        <begin position="1"/>
        <end position="25"/>
    </location>
</feature>
<evidence type="ECO:0000313" key="2">
    <source>
        <dbReference type="EMBL" id="KAI9169552.1"/>
    </source>
</evidence>
<keyword evidence="3" id="KW-1185">Reference proteome</keyword>
<evidence type="ECO:0000313" key="3">
    <source>
        <dbReference type="Proteomes" id="UP001064489"/>
    </source>
</evidence>
<reference evidence="2" key="1">
    <citation type="journal article" date="2022" name="Plant J.">
        <title>Strategies of tolerance reflected in two North American maple genomes.</title>
        <authorList>
            <person name="McEvoy S.L."/>
            <person name="Sezen U.U."/>
            <person name="Trouern-Trend A."/>
            <person name="McMahon S.M."/>
            <person name="Schaberg P.G."/>
            <person name="Yang J."/>
            <person name="Wegrzyn J.L."/>
            <person name="Swenson N.G."/>
        </authorList>
    </citation>
    <scope>NUCLEOTIDE SEQUENCE</scope>
    <source>
        <strain evidence="2">91603</strain>
    </source>
</reference>
<gene>
    <name evidence="2" type="ORF">LWI28_013942</name>
</gene>
<comment type="caution">
    <text evidence="2">The sequence shown here is derived from an EMBL/GenBank/DDBJ whole genome shotgun (WGS) entry which is preliminary data.</text>
</comment>
<reference evidence="2" key="2">
    <citation type="submission" date="2023-02" db="EMBL/GenBank/DDBJ databases">
        <authorList>
            <person name="Swenson N.G."/>
            <person name="Wegrzyn J.L."/>
            <person name="Mcevoy S.L."/>
        </authorList>
    </citation>
    <scope>NUCLEOTIDE SEQUENCE</scope>
    <source>
        <strain evidence="2">91603</strain>
        <tissue evidence="2">Leaf</tissue>
    </source>
</reference>
<dbReference type="Proteomes" id="UP001064489">
    <property type="component" value="Chromosome 7"/>
</dbReference>
<proteinExistence type="predicted"/>